<dbReference type="InterPro" id="IPR050962">
    <property type="entry name" value="Phosphate-bind_PstS"/>
</dbReference>
<keyword evidence="2" id="KW-0732">Signal</keyword>
<dbReference type="AlphaFoldDB" id="A0A7S1TGB3"/>
<dbReference type="InterPro" id="IPR024370">
    <property type="entry name" value="PBP_domain"/>
</dbReference>
<feature type="chain" id="PRO_5030958147" description="PBP domain-containing protein" evidence="2">
    <location>
        <begin position="32"/>
        <end position="353"/>
    </location>
</feature>
<feature type="signal peptide" evidence="2">
    <location>
        <begin position="1"/>
        <end position="31"/>
    </location>
</feature>
<dbReference type="PANTHER" id="PTHR42996:SF1">
    <property type="entry name" value="PHOSPHATE-BINDING PROTEIN PSTS"/>
    <property type="match status" value="1"/>
</dbReference>
<evidence type="ECO:0000313" key="4">
    <source>
        <dbReference type="EMBL" id="CAD9235206.1"/>
    </source>
</evidence>
<dbReference type="PANTHER" id="PTHR42996">
    <property type="entry name" value="PHOSPHATE-BINDING PROTEIN PSTS"/>
    <property type="match status" value="1"/>
</dbReference>
<comment type="similarity">
    <text evidence="1">Belongs to the PstS family.</text>
</comment>
<accession>A0A7S1TGB3</accession>
<dbReference type="EMBL" id="HBGH01013020">
    <property type="protein sequence ID" value="CAD9235206.1"/>
    <property type="molecule type" value="Transcribed_RNA"/>
</dbReference>
<dbReference type="Gene3D" id="3.40.190.10">
    <property type="entry name" value="Periplasmic binding protein-like II"/>
    <property type="match status" value="1"/>
</dbReference>
<dbReference type="Pfam" id="PF12849">
    <property type="entry name" value="PBP_like_2"/>
    <property type="match status" value="1"/>
</dbReference>
<name>A0A7S1TGB3_9RHOD</name>
<protein>
    <recommendedName>
        <fullName evidence="3">PBP domain-containing protein</fullName>
    </recommendedName>
</protein>
<proteinExistence type="inferred from homology"/>
<reference evidence="4" key="1">
    <citation type="submission" date="2021-01" db="EMBL/GenBank/DDBJ databases">
        <authorList>
            <person name="Corre E."/>
            <person name="Pelletier E."/>
            <person name="Niang G."/>
            <person name="Scheremetjew M."/>
            <person name="Finn R."/>
            <person name="Kale V."/>
            <person name="Holt S."/>
            <person name="Cochrane G."/>
            <person name="Meng A."/>
            <person name="Brown T."/>
            <person name="Cohen L."/>
        </authorList>
    </citation>
    <scope>NUCLEOTIDE SEQUENCE</scope>
    <source>
        <strain evidence="4">SAG 36.94</strain>
    </source>
</reference>
<evidence type="ECO:0000256" key="2">
    <source>
        <dbReference type="SAM" id="SignalP"/>
    </source>
</evidence>
<feature type="domain" description="PBP" evidence="3">
    <location>
        <begin position="67"/>
        <end position="173"/>
    </location>
</feature>
<sequence length="353" mass="38161">MSSSPRAGIKSLLVVAMLWILLWTPACIVDAQTLAAGFFVKELFGCSMCYSKMTAVANYRDVCDEIRDQSVDIAGLAIEPTDMIIPPSCRCQGSSIPLLSVPMIGTAMVLAYHDPGCAKPSLKLPNSAIAGIYNGNITNWNQLEGCANVDLPITLCERCDNSMQQAAFTRSLKCMGVEIPNEPCCAPGVGFSDFMSHATCASVGGSQEGDCVRGGQPRANRVHGDIVRCTTGIRGSIAAFRYCDFLMETSGAKAFQLQTAGGRWVKPTRHEVRRGVHNSNCGNQCLPTDGWPIIVIPRMMYRSRGYGSQASTIRSTCKDTVRNNCFCGGFDCYFPIPRACRMASLEACRQIAA</sequence>
<gene>
    <name evidence="4" type="ORF">CCAE0312_LOCUS7297</name>
</gene>
<organism evidence="4">
    <name type="scientific">Compsopogon caeruleus</name>
    <dbReference type="NCBI Taxonomy" id="31354"/>
    <lineage>
        <taxon>Eukaryota</taxon>
        <taxon>Rhodophyta</taxon>
        <taxon>Compsopogonophyceae</taxon>
        <taxon>Compsopogonales</taxon>
        <taxon>Compsopogonaceae</taxon>
        <taxon>Compsopogon</taxon>
    </lineage>
</organism>
<evidence type="ECO:0000256" key="1">
    <source>
        <dbReference type="ARBA" id="ARBA00008725"/>
    </source>
</evidence>
<evidence type="ECO:0000259" key="3">
    <source>
        <dbReference type="Pfam" id="PF12849"/>
    </source>
</evidence>
<dbReference type="SUPFAM" id="SSF53850">
    <property type="entry name" value="Periplasmic binding protein-like II"/>
    <property type="match status" value="1"/>
</dbReference>